<reference evidence="2" key="1">
    <citation type="submission" date="2021-04" db="EMBL/GenBank/DDBJ databases">
        <authorList>
            <consortium name="Molecular Ecology Group"/>
        </authorList>
    </citation>
    <scope>NUCLEOTIDE SEQUENCE</scope>
</reference>
<name>A0A8S3Z900_9EUPU</name>
<dbReference type="AlphaFoldDB" id="A0A8S3Z900"/>
<organism evidence="2 3">
    <name type="scientific">Candidula unifasciata</name>
    <dbReference type="NCBI Taxonomy" id="100452"/>
    <lineage>
        <taxon>Eukaryota</taxon>
        <taxon>Metazoa</taxon>
        <taxon>Spiralia</taxon>
        <taxon>Lophotrochozoa</taxon>
        <taxon>Mollusca</taxon>
        <taxon>Gastropoda</taxon>
        <taxon>Heterobranchia</taxon>
        <taxon>Euthyneura</taxon>
        <taxon>Panpulmonata</taxon>
        <taxon>Eupulmonata</taxon>
        <taxon>Stylommatophora</taxon>
        <taxon>Helicina</taxon>
        <taxon>Helicoidea</taxon>
        <taxon>Geomitridae</taxon>
        <taxon>Candidula</taxon>
    </lineage>
</organism>
<proteinExistence type="predicted"/>
<feature type="transmembrane region" description="Helical" evidence="1">
    <location>
        <begin position="114"/>
        <end position="136"/>
    </location>
</feature>
<dbReference type="Proteomes" id="UP000678393">
    <property type="component" value="Unassembled WGS sequence"/>
</dbReference>
<comment type="caution">
    <text evidence="2">The sequence shown here is derived from an EMBL/GenBank/DDBJ whole genome shotgun (WGS) entry which is preliminary data.</text>
</comment>
<evidence type="ECO:0000313" key="2">
    <source>
        <dbReference type="EMBL" id="CAG5126027.1"/>
    </source>
</evidence>
<feature type="transmembrane region" description="Helical" evidence="1">
    <location>
        <begin position="156"/>
        <end position="177"/>
    </location>
</feature>
<sequence length="198" mass="21148">MGMCPAYVLQLKNMLKKPKAVRLLVYAAIAQGVLGCLTSLLGAVAPEWVYTEHGIRAGLLLACNGTCEAFAAEGAIVASKVFVVIAFFYAVAGVIDLLVYYIRFFRHDVIHRSLPMIAAVLYFIAVVLQATGVIIFAAQGKTDAEMALESPVTLGYAFTVTIIAGVILALAGISSLLHRSGLANVSEDIELQDSDHPY</sequence>
<dbReference type="EMBL" id="CAJHNH020002224">
    <property type="protein sequence ID" value="CAG5126027.1"/>
    <property type="molecule type" value="Genomic_DNA"/>
</dbReference>
<keyword evidence="1" id="KW-0812">Transmembrane</keyword>
<gene>
    <name evidence="2" type="ORF">CUNI_LOCUS11585</name>
</gene>
<evidence type="ECO:0000256" key="1">
    <source>
        <dbReference type="SAM" id="Phobius"/>
    </source>
</evidence>
<accession>A0A8S3Z900</accession>
<dbReference type="Gene3D" id="1.20.140.150">
    <property type="match status" value="1"/>
</dbReference>
<feature type="transmembrane region" description="Helical" evidence="1">
    <location>
        <begin position="21"/>
        <end position="44"/>
    </location>
</feature>
<keyword evidence="1" id="KW-0472">Membrane</keyword>
<protein>
    <submittedName>
        <fullName evidence="2">Uncharacterized protein</fullName>
    </submittedName>
</protein>
<evidence type="ECO:0000313" key="3">
    <source>
        <dbReference type="Proteomes" id="UP000678393"/>
    </source>
</evidence>
<keyword evidence="3" id="KW-1185">Reference proteome</keyword>
<dbReference type="InterPro" id="IPR009545">
    <property type="entry name" value="Claudin-like"/>
</dbReference>
<dbReference type="Pfam" id="PF06653">
    <property type="entry name" value="Claudin_3"/>
    <property type="match status" value="1"/>
</dbReference>
<keyword evidence="1" id="KW-1133">Transmembrane helix</keyword>
<feature type="transmembrane region" description="Helical" evidence="1">
    <location>
        <begin position="81"/>
        <end position="102"/>
    </location>
</feature>